<evidence type="ECO:0000313" key="7">
    <source>
        <dbReference type="Proteomes" id="UP001314200"/>
    </source>
</evidence>
<gene>
    <name evidence="6" type="ORF">R82641_BJNNKPBH_00497</name>
</gene>
<evidence type="ECO:0000256" key="3">
    <source>
        <dbReference type="ARBA" id="ARBA00038412"/>
    </source>
</evidence>
<evidence type="ECO:0000256" key="2">
    <source>
        <dbReference type="ARBA" id="ARBA00022801"/>
    </source>
</evidence>
<protein>
    <recommendedName>
        <fullName evidence="4">Putative HNH nuclease YajD</fullName>
    </recommendedName>
</protein>
<proteinExistence type="inferred from homology"/>
<evidence type="ECO:0000256" key="1">
    <source>
        <dbReference type="ARBA" id="ARBA00022722"/>
    </source>
</evidence>
<organism evidence="6 7">
    <name type="scientific">Fructobacillus cardui</name>
    <dbReference type="NCBI Taxonomy" id="2893170"/>
    <lineage>
        <taxon>Bacteria</taxon>
        <taxon>Bacillati</taxon>
        <taxon>Bacillota</taxon>
        <taxon>Bacilli</taxon>
        <taxon>Lactobacillales</taxon>
        <taxon>Lactobacillaceae</taxon>
        <taxon>Fructobacillus</taxon>
    </lineage>
</organism>
<keyword evidence="2" id="KW-0378">Hydrolase</keyword>
<evidence type="ECO:0000256" key="4">
    <source>
        <dbReference type="ARBA" id="ARBA00040194"/>
    </source>
</evidence>
<sequence length="161" mass="19083">MPRVKRCRANGCHAMVAFDSRYCKRHQDLAMDEPKPKRNNYHYNHHVRNRDENKINQYKFYRTKNWVQLRQLALESQHYLCQYCLANDIVTTAKTADHIVPVEFDSNLKDNIDNLAVICPSCHTKKTKWEQRWYGTGQGNTLRSVRPINDVKTINKMMNDV</sequence>
<evidence type="ECO:0000313" key="6">
    <source>
        <dbReference type="EMBL" id="CAK1235276.1"/>
    </source>
</evidence>
<keyword evidence="1" id="KW-0540">Nuclease</keyword>
<dbReference type="GO" id="GO:0004519">
    <property type="term" value="F:endonuclease activity"/>
    <property type="evidence" value="ECO:0007669"/>
    <property type="project" value="UniProtKB-KW"/>
</dbReference>
<name>A0ABM9MRN9_9LACO</name>
<comment type="caution">
    <text evidence="6">The sequence shown here is derived from an EMBL/GenBank/DDBJ whole genome shotgun (WGS) entry which is preliminary data.</text>
</comment>
<dbReference type="InterPro" id="IPR002711">
    <property type="entry name" value="HNH"/>
</dbReference>
<dbReference type="Pfam" id="PF01844">
    <property type="entry name" value="HNH"/>
    <property type="match status" value="1"/>
</dbReference>
<dbReference type="PANTHER" id="PTHR41286">
    <property type="entry name" value="HNH NUCLEASE YAJD-RELATED"/>
    <property type="match status" value="1"/>
</dbReference>
<dbReference type="InterPro" id="IPR003615">
    <property type="entry name" value="HNH_nuc"/>
</dbReference>
<keyword evidence="6" id="KW-0255">Endonuclease</keyword>
<comment type="similarity">
    <text evidence="3">Belongs to the HNH nuclease family.</text>
</comment>
<reference evidence="6 7" key="1">
    <citation type="submission" date="2023-10" db="EMBL/GenBank/DDBJ databases">
        <authorList>
            <person name="Botero Cardona J."/>
        </authorList>
    </citation>
    <scope>NUCLEOTIDE SEQUENCE [LARGE SCALE GENOMIC DNA]</scope>
    <source>
        <strain evidence="6 7">R-82641</strain>
    </source>
</reference>
<dbReference type="EMBL" id="CAUZLY010000004">
    <property type="protein sequence ID" value="CAK1235276.1"/>
    <property type="molecule type" value="Genomic_DNA"/>
</dbReference>
<dbReference type="Gene3D" id="1.10.30.50">
    <property type="match status" value="1"/>
</dbReference>
<evidence type="ECO:0000259" key="5">
    <source>
        <dbReference type="SMART" id="SM00507"/>
    </source>
</evidence>
<dbReference type="CDD" id="cd00085">
    <property type="entry name" value="HNHc"/>
    <property type="match status" value="1"/>
</dbReference>
<keyword evidence="7" id="KW-1185">Reference proteome</keyword>
<dbReference type="Proteomes" id="UP001314200">
    <property type="component" value="Unassembled WGS sequence"/>
</dbReference>
<dbReference type="PANTHER" id="PTHR41286:SF1">
    <property type="entry name" value="HNH NUCLEASE YAJD-RELATED"/>
    <property type="match status" value="1"/>
</dbReference>
<dbReference type="SMART" id="SM00507">
    <property type="entry name" value="HNHc"/>
    <property type="match status" value="1"/>
</dbReference>
<accession>A0ABM9MRN9</accession>
<feature type="domain" description="HNH nuclease" evidence="5">
    <location>
        <begin position="68"/>
        <end position="124"/>
    </location>
</feature>